<feature type="compositionally biased region" description="Low complexity" evidence="1">
    <location>
        <begin position="1"/>
        <end position="10"/>
    </location>
</feature>
<name>A0A1M6T4P4_9PROT</name>
<dbReference type="Proteomes" id="UP000184387">
    <property type="component" value="Unassembled WGS sequence"/>
</dbReference>
<evidence type="ECO:0008006" key="4">
    <source>
        <dbReference type="Google" id="ProtNLM"/>
    </source>
</evidence>
<evidence type="ECO:0000313" key="3">
    <source>
        <dbReference type="Proteomes" id="UP000184387"/>
    </source>
</evidence>
<gene>
    <name evidence="2" type="ORF">SAMN02745194_05081</name>
</gene>
<evidence type="ECO:0000313" key="2">
    <source>
        <dbReference type="EMBL" id="SHK51921.1"/>
    </source>
</evidence>
<feature type="region of interest" description="Disordered" evidence="1">
    <location>
        <begin position="1"/>
        <end position="32"/>
    </location>
</feature>
<dbReference type="EMBL" id="FQZF01000071">
    <property type="protein sequence ID" value="SHK51921.1"/>
    <property type="molecule type" value="Genomic_DNA"/>
</dbReference>
<dbReference type="AlphaFoldDB" id="A0A1M6T4P4"/>
<accession>A0A1M6T4P4</accession>
<dbReference type="RefSeq" id="WP_073140705.1">
    <property type="nucleotide sequence ID" value="NZ_FQZF01000071.1"/>
</dbReference>
<evidence type="ECO:0000256" key="1">
    <source>
        <dbReference type="SAM" id="MobiDB-lite"/>
    </source>
</evidence>
<keyword evidence="3" id="KW-1185">Reference proteome</keyword>
<reference evidence="2 3" key="1">
    <citation type="submission" date="2016-11" db="EMBL/GenBank/DDBJ databases">
        <authorList>
            <person name="Jaros S."/>
            <person name="Januszkiewicz K."/>
            <person name="Wedrychowicz H."/>
        </authorList>
    </citation>
    <scope>NUCLEOTIDE SEQUENCE [LARGE SCALE GENOMIC DNA]</scope>
    <source>
        <strain evidence="2 3">DSM 14916</strain>
    </source>
</reference>
<proteinExistence type="predicted"/>
<sequence>MPRTAAASVPHDADDAPAAKRRPGRPSPGDTVQVTLRIPRGQLAQLVEEGARRTAATGRTVTAQAVIMELLEAKFPYRPGA</sequence>
<dbReference type="STRING" id="198092.SAMN02745194_05081"/>
<organism evidence="2 3">
    <name type="scientific">Muricoccus roseus</name>
    <dbReference type="NCBI Taxonomy" id="198092"/>
    <lineage>
        <taxon>Bacteria</taxon>
        <taxon>Pseudomonadati</taxon>
        <taxon>Pseudomonadota</taxon>
        <taxon>Alphaproteobacteria</taxon>
        <taxon>Acetobacterales</taxon>
        <taxon>Roseomonadaceae</taxon>
        <taxon>Muricoccus</taxon>
    </lineage>
</organism>
<protein>
    <recommendedName>
        <fullName evidence="4">Plasmid segregation centromere-binding protein ParG</fullName>
    </recommendedName>
</protein>